<evidence type="ECO:0000313" key="2">
    <source>
        <dbReference type="EMBL" id="WYY07038.1"/>
    </source>
</evidence>
<sequence>MKQPGYTTIRTVVAAVVATVGVVVAVIVDHAAVSALIAAATAVVAIVLIHRIRTEAVAAAVRGALIVTVSILVVGIPAVVLLAPSGAESVADGARVEVADSTDLSAALERSLDRAQEIAPNGAESILRITIDGDSESLYVLNQQNGQMVYSHRSGDSGWYEPRTMSTSQRTVFSRADVRGLNLNATADRVVQTWRTMALDDASGQPEVEVAPRSGDEKLVATFSGGAFPIEADASGNLADTVDAASIDGFLDVARRVMTDAGLDPKAKMLREVAYKSLDDGASWHGRARPGFDLSFDGGPIMSIAVEVGQFPEIRKSTTDREPDGFSLSGLTGATMVSVRDDLARRGSVRHYDRDVIGAAIGVASDDSGPGRVPVTIQMVLGPSSVEVAGVYSTRGRFLRDGVR</sequence>
<proteinExistence type="predicted"/>
<protein>
    <submittedName>
        <fullName evidence="2">Uncharacterized protein</fullName>
    </submittedName>
</protein>
<evidence type="ECO:0000256" key="1">
    <source>
        <dbReference type="SAM" id="Phobius"/>
    </source>
</evidence>
<keyword evidence="1" id="KW-0812">Transmembrane</keyword>
<reference evidence="2 3" key="1">
    <citation type="journal article" date="2023" name="Virus Evol.">
        <title>Computational host range prediction-The good, the bad, and the ugly.</title>
        <authorList>
            <person name="Howell A.A."/>
            <person name="Versoza C.J."/>
            <person name="Pfeifer S.P."/>
        </authorList>
    </citation>
    <scope>NUCLEOTIDE SEQUENCE [LARGE SCALE GENOMIC DNA]</scope>
    <source>
        <strain evidence="2 3">1610/1b</strain>
    </source>
</reference>
<keyword evidence="3" id="KW-1185">Reference proteome</keyword>
<gene>
    <name evidence="2" type="ORF">RVF87_18740</name>
</gene>
<dbReference type="EMBL" id="CP136137">
    <property type="protein sequence ID" value="WYY07038.1"/>
    <property type="molecule type" value="Genomic_DNA"/>
</dbReference>
<feature type="transmembrane region" description="Helical" evidence="1">
    <location>
        <begin position="64"/>
        <end position="83"/>
    </location>
</feature>
<feature type="transmembrane region" description="Helical" evidence="1">
    <location>
        <begin position="7"/>
        <end position="27"/>
    </location>
</feature>
<dbReference type="Proteomes" id="UP001479933">
    <property type="component" value="Chromosome"/>
</dbReference>
<name>A0ABZ2U062_9ACTN</name>
<organism evidence="2 3">
    <name type="scientific">Gordonia hydrophobica</name>
    <dbReference type="NCBI Taxonomy" id="40516"/>
    <lineage>
        <taxon>Bacteria</taxon>
        <taxon>Bacillati</taxon>
        <taxon>Actinomycetota</taxon>
        <taxon>Actinomycetes</taxon>
        <taxon>Mycobacteriales</taxon>
        <taxon>Gordoniaceae</taxon>
        <taxon>Gordonia</taxon>
    </lineage>
</organism>
<keyword evidence="1" id="KW-1133">Transmembrane helix</keyword>
<accession>A0ABZ2U062</accession>
<dbReference type="RefSeq" id="WP_066171822.1">
    <property type="nucleotide sequence ID" value="NZ_CP136137.1"/>
</dbReference>
<feature type="transmembrane region" description="Helical" evidence="1">
    <location>
        <begin position="33"/>
        <end position="52"/>
    </location>
</feature>
<evidence type="ECO:0000313" key="3">
    <source>
        <dbReference type="Proteomes" id="UP001479933"/>
    </source>
</evidence>
<keyword evidence="1" id="KW-0472">Membrane</keyword>